<dbReference type="PATRIC" id="fig|1229783.3.peg.412"/>
<evidence type="ECO:0000313" key="1">
    <source>
        <dbReference type="EMBL" id="EKU50010.1"/>
    </source>
</evidence>
<dbReference type="PANTHER" id="PTHR36849">
    <property type="entry name" value="CYTOPLASMIC PROTEIN-RELATED"/>
    <property type="match status" value="1"/>
</dbReference>
<gene>
    <name evidence="1" type="ORF">C273_02038</name>
</gene>
<reference evidence="1 2" key="1">
    <citation type="journal article" date="2013" name="Genome Announc.">
        <title>Genome Sequence of Staphylococcus massiliensis Strain S46, Isolated from the Surface of Healthy Human Skin.</title>
        <authorList>
            <person name="Srivastav R."/>
            <person name="Singh A."/>
            <person name="Jangir P.K."/>
            <person name="Kumari C."/>
            <person name="Muduli S."/>
            <person name="Sharma R."/>
        </authorList>
    </citation>
    <scope>NUCLEOTIDE SEQUENCE [LARGE SCALE GENOMIC DNA]</scope>
    <source>
        <strain evidence="1 2">S46</strain>
    </source>
</reference>
<dbReference type="AlphaFoldDB" id="K9B8E1"/>
<organism evidence="1 2">
    <name type="scientific">Staphylococcus massiliensis S46</name>
    <dbReference type="NCBI Taxonomy" id="1229783"/>
    <lineage>
        <taxon>Bacteria</taxon>
        <taxon>Bacillati</taxon>
        <taxon>Bacillota</taxon>
        <taxon>Bacilli</taxon>
        <taxon>Bacillales</taxon>
        <taxon>Staphylococcaceae</taxon>
        <taxon>Staphylococcus</taxon>
    </lineage>
</organism>
<accession>K9B8E1</accession>
<proteinExistence type="predicted"/>
<dbReference type="EMBL" id="AMSQ01000003">
    <property type="protein sequence ID" value="EKU50010.1"/>
    <property type="molecule type" value="Genomic_DNA"/>
</dbReference>
<comment type="caution">
    <text evidence="1">The sequence shown here is derived from an EMBL/GenBank/DDBJ whole genome shotgun (WGS) entry which is preliminary data.</text>
</comment>
<dbReference type="PANTHER" id="PTHR36849:SF1">
    <property type="entry name" value="CYTOPLASMIC PROTEIN"/>
    <property type="match status" value="1"/>
</dbReference>
<dbReference type="Pfam" id="PF22752">
    <property type="entry name" value="DUF488-N3i"/>
    <property type="match status" value="1"/>
</dbReference>
<dbReference type="OrthoDB" id="9790745at2"/>
<dbReference type="InterPro" id="IPR052552">
    <property type="entry name" value="YeaO-like"/>
</dbReference>
<protein>
    <recommendedName>
        <fullName evidence="3">Uroporphyrin-III C-methyltransferase</fullName>
    </recommendedName>
</protein>
<dbReference type="Proteomes" id="UP000009885">
    <property type="component" value="Unassembled WGS sequence"/>
</dbReference>
<dbReference type="STRING" id="1229783.C273_02038"/>
<evidence type="ECO:0000313" key="2">
    <source>
        <dbReference type="Proteomes" id="UP000009885"/>
    </source>
</evidence>
<evidence type="ECO:0008006" key="3">
    <source>
        <dbReference type="Google" id="ProtNLM"/>
    </source>
</evidence>
<dbReference type="RefSeq" id="WP_009382179.1">
    <property type="nucleotide sequence ID" value="NZ_AMSQ01000003.1"/>
</dbReference>
<keyword evidence="2" id="KW-1185">Reference proteome</keyword>
<dbReference type="eggNOG" id="COG3189">
    <property type="taxonomic scope" value="Bacteria"/>
</dbReference>
<name>K9B8E1_9STAP</name>
<sequence>MAFNMIRVYNDNEKGVRVFVDRVWPRGVSKEKAELDYWLKEVGPTKSLRQWFDHDPEKIDTFKEKYLEELQTGEQREAFDQLKEIEAEAKETTWLVYAAKDETYNHVVILKEALEKGLD</sequence>